<evidence type="ECO:0000313" key="4">
    <source>
        <dbReference type="Proteomes" id="UP001285441"/>
    </source>
</evidence>
<keyword evidence="4" id="KW-1185">Reference proteome</keyword>
<accession>A0AAE0NGH5</accession>
<keyword evidence="1" id="KW-0175">Coiled coil</keyword>
<feature type="region of interest" description="Disordered" evidence="2">
    <location>
        <begin position="1"/>
        <end position="78"/>
    </location>
</feature>
<evidence type="ECO:0000313" key="3">
    <source>
        <dbReference type="EMBL" id="KAK3381108.1"/>
    </source>
</evidence>
<name>A0AAE0NGH5_9PEZI</name>
<sequence length="445" mass="49560">MSRSTSPSGFDGVYTTPDQSPTKGNFSRGTAPAPGLEGQAGPSSKRRRSSQDTGDREAKRSAPREESKHHGEIAKLHARTSRDAIAALSAPSPHSLEDPEEPLRCGNARCRKLGHHLARCPGPATKEGDMDGCIFCNTQEHESDNCVKMRGVGCQHLWNMLIIDRQNLPPVRTMVNIFALSHYLSFEERLANRMPLSKDYVKKTWNPNKLYKKLRWLDALPRDPALPHDYAAFSSMVNQDWDKWTRQFTFIPEELSMQTTVLDYLNFTLMGCVPVNLIPHGIEFLQDVLNFEWEEMSINRQLQAPRQLGELAGPSSPLGDAHTGPSTSLTASSSAGTGTTLGERKFTLVFNDEGKVSFVKESEAKGKGKEKMEEESMEGRVFASQAQEIAALKEEIQLLKAENARISRESEARRVANLVLDGAVSSYRQPARADDEVEDGQWYVL</sequence>
<feature type="compositionally biased region" description="Low complexity" evidence="2">
    <location>
        <begin position="326"/>
        <end position="337"/>
    </location>
</feature>
<feature type="compositionally biased region" description="Basic and acidic residues" evidence="2">
    <location>
        <begin position="49"/>
        <end position="75"/>
    </location>
</feature>
<comment type="caution">
    <text evidence="3">The sequence shown here is derived from an EMBL/GenBank/DDBJ whole genome shotgun (WGS) entry which is preliminary data.</text>
</comment>
<feature type="coiled-coil region" evidence="1">
    <location>
        <begin position="382"/>
        <end position="409"/>
    </location>
</feature>
<organism evidence="3 4">
    <name type="scientific">Podospora didyma</name>
    <dbReference type="NCBI Taxonomy" id="330526"/>
    <lineage>
        <taxon>Eukaryota</taxon>
        <taxon>Fungi</taxon>
        <taxon>Dikarya</taxon>
        <taxon>Ascomycota</taxon>
        <taxon>Pezizomycotina</taxon>
        <taxon>Sordariomycetes</taxon>
        <taxon>Sordariomycetidae</taxon>
        <taxon>Sordariales</taxon>
        <taxon>Podosporaceae</taxon>
        <taxon>Podospora</taxon>
    </lineage>
</organism>
<gene>
    <name evidence="3" type="ORF">B0H63DRAFT_450479</name>
</gene>
<dbReference type="AlphaFoldDB" id="A0AAE0NGH5"/>
<protein>
    <submittedName>
        <fullName evidence="3">Uncharacterized protein</fullName>
    </submittedName>
</protein>
<dbReference type="Proteomes" id="UP001285441">
    <property type="component" value="Unassembled WGS sequence"/>
</dbReference>
<evidence type="ECO:0000256" key="1">
    <source>
        <dbReference type="SAM" id="Coils"/>
    </source>
</evidence>
<feature type="compositionally biased region" description="Polar residues" evidence="2">
    <location>
        <begin position="16"/>
        <end position="28"/>
    </location>
</feature>
<reference evidence="3" key="2">
    <citation type="submission" date="2023-06" db="EMBL/GenBank/DDBJ databases">
        <authorList>
            <consortium name="Lawrence Berkeley National Laboratory"/>
            <person name="Haridas S."/>
            <person name="Hensen N."/>
            <person name="Bonometti L."/>
            <person name="Westerberg I."/>
            <person name="Brannstrom I.O."/>
            <person name="Guillou S."/>
            <person name="Cros-Aarteil S."/>
            <person name="Calhoun S."/>
            <person name="Kuo A."/>
            <person name="Mondo S."/>
            <person name="Pangilinan J."/>
            <person name="Riley R."/>
            <person name="LaButti K."/>
            <person name="Andreopoulos B."/>
            <person name="Lipzen A."/>
            <person name="Chen C."/>
            <person name="Yanf M."/>
            <person name="Daum C."/>
            <person name="Ng V."/>
            <person name="Clum A."/>
            <person name="Steindorff A."/>
            <person name="Ohm R."/>
            <person name="Martin F."/>
            <person name="Silar P."/>
            <person name="Natvig D."/>
            <person name="Lalanne C."/>
            <person name="Gautier V."/>
            <person name="Ament-velasquez S.L."/>
            <person name="Kruys A."/>
            <person name="Hutchinson M.I."/>
            <person name="Powell A.J."/>
            <person name="Barry K."/>
            <person name="Miller A.N."/>
            <person name="Grigoriev I.V."/>
            <person name="Debuchy R."/>
            <person name="Gladieux P."/>
            <person name="Thoren M.H."/>
            <person name="Johannesson H."/>
        </authorList>
    </citation>
    <scope>NUCLEOTIDE SEQUENCE</scope>
    <source>
        <strain evidence="3">CBS 232.78</strain>
    </source>
</reference>
<dbReference type="EMBL" id="JAULSW010000005">
    <property type="protein sequence ID" value="KAK3381108.1"/>
    <property type="molecule type" value="Genomic_DNA"/>
</dbReference>
<evidence type="ECO:0000256" key="2">
    <source>
        <dbReference type="SAM" id="MobiDB-lite"/>
    </source>
</evidence>
<reference evidence="3" key="1">
    <citation type="journal article" date="2023" name="Mol. Phylogenet. Evol.">
        <title>Genome-scale phylogeny and comparative genomics of the fungal order Sordariales.</title>
        <authorList>
            <person name="Hensen N."/>
            <person name="Bonometti L."/>
            <person name="Westerberg I."/>
            <person name="Brannstrom I.O."/>
            <person name="Guillou S."/>
            <person name="Cros-Aarteil S."/>
            <person name="Calhoun S."/>
            <person name="Haridas S."/>
            <person name="Kuo A."/>
            <person name="Mondo S."/>
            <person name="Pangilinan J."/>
            <person name="Riley R."/>
            <person name="LaButti K."/>
            <person name="Andreopoulos B."/>
            <person name="Lipzen A."/>
            <person name="Chen C."/>
            <person name="Yan M."/>
            <person name="Daum C."/>
            <person name="Ng V."/>
            <person name="Clum A."/>
            <person name="Steindorff A."/>
            <person name="Ohm R.A."/>
            <person name="Martin F."/>
            <person name="Silar P."/>
            <person name="Natvig D.O."/>
            <person name="Lalanne C."/>
            <person name="Gautier V."/>
            <person name="Ament-Velasquez S.L."/>
            <person name="Kruys A."/>
            <person name="Hutchinson M.I."/>
            <person name="Powell A.J."/>
            <person name="Barry K."/>
            <person name="Miller A.N."/>
            <person name="Grigoriev I.V."/>
            <person name="Debuchy R."/>
            <person name="Gladieux P."/>
            <person name="Hiltunen Thoren M."/>
            <person name="Johannesson H."/>
        </authorList>
    </citation>
    <scope>NUCLEOTIDE SEQUENCE</scope>
    <source>
        <strain evidence="3">CBS 232.78</strain>
    </source>
</reference>
<feature type="region of interest" description="Disordered" evidence="2">
    <location>
        <begin position="309"/>
        <end position="337"/>
    </location>
</feature>
<proteinExistence type="predicted"/>